<keyword evidence="2" id="KW-1185">Reference proteome</keyword>
<evidence type="ECO:0000313" key="1">
    <source>
        <dbReference type="EMBL" id="MDC3425869.1"/>
    </source>
</evidence>
<proteinExistence type="predicted"/>
<dbReference type="Pfam" id="PF14398">
    <property type="entry name" value="ATPgrasp_YheCD"/>
    <property type="match status" value="1"/>
</dbReference>
<dbReference type="RefSeq" id="WP_272437688.1">
    <property type="nucleotide sequence ID" value="NZ_JAMQKB010000023.1"/>
</dbReference>
<dbReference type="SUPFAM" id="SSF56059">
    <property type="entry name" value="Glutathione synthetase ATP-binding domain-like"/>
    <property type="match status" value="1"/>
</dbReference>
<dbReference type="AlphaFoldDB" id="A0A9X3WYY4"/>
<gene>
    <name evidence="1" type="ORF">NC797_15275</name>
</gene>
<organism evidence="1 2">
    <name type="scientific">Terrihalobacillus insolitus</name>
    <dbReference type="NCBI Taxonomy" id="2950438"/>
    <lineage>
        <taxon>Bacteria</taxon>
        <taxon>Bacillati</taxon>
        <taxon>Bacillota</taxon>
        <taxon>Bacilli</taxon>
        <taxon>Bacillales</taxon>
        <taxon>Bacillaceae</taxon>
        <taxon>Terrihalobacillus</taxon>
    </lineage>
</organism>
<dbReference type="Gene3D" id="3.30.470.20">
    <property type="entry name" value="ATP-grasp fold, B domain"/>
    <property type="match status" value="1"/>
</dbReference>
<protein>
    <submittedName>
        <fullName evidence="1">YheC/YheD family protein</fullName>
    </submittedName>
</protein>
<dbReference type="EMBL" id="JAMQKB010000023">
    <property type="protein sequence ID" value="MDC3425869.1"/>
    <property type="molecule type" value="Genomic_DNA"/>
</dbReference>
<name>A0A9X3WYY4_9BACI</name>
<dbReference type="InterPro" id="IPR026838">
    <property type="entry name" value="YheC/D"/>
</dbReference>
<evidence type="ECO:0000313" key="2">
    <source>
        <dbReference type="Proteomes" id="UP001145050"/>
    </source>
</evidence>
<comment type="caution">
    <text evidence="1">The sequence shown here is derived from an EMBL/GenBank/DDBJ whole genome shotgun (WGS) entry which is preliminary data.</text>
</comment>
<sequence length="274" mass="32453">MEVQFDQDRQFFNKWEMYKLLSGTELACHLPKTKMLTKHTLNDFISTYTSFVIKPIDLWAGRWLSIIEKKKNVFVWKKQGHPIKYFYKKEQITKALLYDYKGKKCIIQEKAPILSYLGRPFDIRSHMQRDKNDKWIYVGDVVRVGGNRSYVSNVFTGYGGIADTSFILRRLLQDEVKEKDVKRKLKKVTHQITDTLDEFHYFVDIGPDFGVDTNGGIWLLEVNTDDTLGRPDYKLFKKLPNTKLYTEMKKREVSRNEKWLQERLRNLGFLDGIE</sequence>
<dbReference type="Proteomes" id="UP001145050">
    <property type="component" value="Unassembled WGS sequence"/>
</dbReference>
<reference evidence="1" key="1">
    <citation type="submission" date="2022-06" db="EMBL/GenBank/DDBJ databases">
        <title>Aquibacillus sp. a new bacterium isolated from soil saline samples.</title>
        <authorList>
            <person name="Galisteo C."/>
            <person name="De La Haba R."/>
            <person name="Sanchez-Porro C."/>
            <person name="Ventosa A."/>
        </authorList>
    </citation>
    <scope>NUCLEOTIDE SEQUENCE</scope>
    <source>
        <strain evidence="1">3ASR75-11</strain>
    </source>
</reference>
<accession>A0A9X3WYY4</accession>